<accession>A0A9P2G6F9</accession>
<dbReference type="InterPro" id="IPR002931">
    <property type="entry name" value="Transglutaminase-like"/>
</dbReference>
<dbReference type="SUPFAM" id="SSF54001">
    <property type="entry name" value="Cysteine proteinases"/>
    <property type="match status" value="1"/>
</dbReference>
<sequence>MNKKSLKVLSIGAILGSIMQVGMPLSAEAAVDAYIIKVSQEIYSYNKDEVIEDFLNYKAGYKSNLYNDFYIKLKMANGFYSFHDKKTGYIKYEDVENKYLESKLKNKKFDAEKFTESNECKLIEVNWTKKAIMTIEGNVRYITPNDVNNSTSNNVKDDKNLNNKENENSHKDNEGINNISEDKLKVYEERKHKHKHRHTSSEDSTSKTKIENNEVEEKEKAEKERLAKIEADKQKAEKEKSDELKQEELKKQQEEKEKAEKERLAKIEADKQKAEKEKSDELKQEELKKQQEEKEKAEKERLAKIEADKQKAEKEKQKSDELKQEELRKQQEEKAEKERIAKIEADKQKAEKEKSDELKQEELKKQQEEKEKAEKERLAKIEADKQKAEKEKQKSDELKQEELKKQQEEKEKAEKERLAKIEADKQKAEKEKSDELKQEELKKQQEEKAEKERLAKIEADKQKAEKEKSDELKQEELRKQQEEKEKAEKERLAKIEADKQKAEAEKQKSDELKQEELRKQQEEKEKKEKAEQEAQLKKEQERLQKIQEENNALIEEAKNNIKLEDLSNVKDNLRLPTRDSNGVEIEWKSSDESVIKYDGTVKRPNADEKDKKVTLIATFTKDSATSTKEFEAIVKAQEKLPVKTEEEEIAELLKADKKIEVNKPEKFDKVVKEAIKQLKPSFTVMIPYDENQKYNFNNFNKIMLELGGHDYGKPEIRTNGGQVQIVNGKMPMTIQLNYRRDIDEVRNQKQATEAEVKRIIKEVIKDNMTPVQKELALHDYVVKHADYNMEGLNKRPADLEDHSAYGVLVLGKGVCESYSKAMHLLLNEAGIECKYATGYKKNRDGRQGGGHAWNIVKLDNEWYNLDATWDDPVSDRVGRSDKDVVVSPVIHTYFNVTDDIFNKDHIRGEYEQKNYPRANGTKYSYDNLDIDEFMNDGTKVPKVTTREEFKQKLIEALKTKKTTVYVRFKGFKMNQQEVMNILGEVARGNLSGSYSVSPTDENHVYCSFIFR</sequence>
<name>A0A9P2G6F9_CLOBO</name>
<reference evidence="5 6" key="1">
    <citation type="submission" date="2009-10" db="EMBL/GenBank/DDBJ databases">
        <authorList>
            <person name="Shrivastava S."/>
            <person name="Brinkac L.B."/>
            <person name="Brown J.L."/>
            <person name="Bruce D.B."/>
            <person name="Detter C."/>
            <person name="Green L.D."/>
            <person name="Munk C.A."/>
            <person name="Rogers Y.C."/>
            <person name="Tapia R."/>
            <person name="Saunders E.S."/>
            <person name="Sims D.R."/>
            <person name="Smith L.A."/>
            <person name="Smith T.J."/>
            <person name="Sutton G."/>
            <person name="Brettin T."/>
        </authorList>
    </citation>
    <scope>NUCLEOTIDE SEQUENCE [LARGE SCALE GENOMIC DNA]</scope>
    <source>
        <strain evidence="6">D str. 1873</strain>
    </source>
</reference>
<feature type="coiled-coil region" evidence="1">
    <location>
        <begin position="735"/>
        <end position="762"/>
    </location>
</feature>
<feature type="compositionally biased region" description="Basic and acidic residues" evidence="2">
    <location>
        <begin position="155"/>
        <end position="190"/>
    </location>
</feature>
<protein>
    <recommendedName>
        <fullName evidence="4">Transglutaminase-like domain-containing protein</fullName>
    </recommendedName>
</protein>
<dbReference type="Pfam" id="PF01841">
    <property type="entry name" value="Transglut_core"/>
    <property type="match status" value="1"/>
</dbReference>
<evidence type="ECO:0000313" key="5">
    <source>
        <dbReference type="EMBL" id="EES90837.1"/>
    </source>
</evidence>
<dbReference type="SMART" id="SM00460">
    <property type="entry name" value="TGc"/>
    <property type="match status" value="1"/>
</dbReference>
<dbReference type="Pfam" id="PF20578">
    <property type="entry name" value="aBig_2"/>
    <property type="match status" value="1"/>
</dbReference>
<feature type="compositionally biased region" description="Basic and acidic residues" evidence="2">
    <location>
        <begin position="199"/>
        <end position="543"/>
    </location>
</feature>
<dbReference type="Proteomes" id="UP000006160">
    <property type="component" value="Unassembled WGS sequence"/>
</dbReference>
<proteinExistence type="predicted"/>
<gene>
    <name evidence="5" type="ORF">CLG_B1542</name>
</gene>
<dbReference type="GO" id="GO:0005737">
    <property type="term" value="C:cytoplasm"/>
    <property type="evidence" value="ECO:0007669"/>
    <property type="project" value="TreeGrafter"/>
</dbReference>
<organism evidence="5 6">
    <name type="scientific">Clostridium botulinum D str. 1873</name>
    <dbReference type="NCBI Taxonomy" id="592027"/>
    <lineage>
        <taxon>Bacteria</taxon>
        <taxon>Bacillati</taxon>
        <taxon>Bacillota</taxon>
        <taxon>Clostridia</taxon>
        <taxon>Eubacteriales</taxon>
        <taxon>Clostridiaceae</taxon>
        <taxon>Clostridium</taxon>
    </lineage>
</organism>
<feature type="chain" id="PRO_5040138812" description="Transglutaminase-like domain-containing protein" evidence="3">
    <location>
        <begin position="30"/>
        <end position="1011"/>
    </location>
</feature>
<dbReference type="EMBL" id="ACSJ01000007">
    <property type="protein sequence ID" value="EES90837.1"/>
    <property type="molecule type" value="Genomic_DNA"/>
</dbReference>
<evidence type="ECO:0000256" key="3">
    <source>
        <dbReference type="SAM" id="SignalP"/>
    </source>
</evidence>
<feature type="signal peptide" evidence="3">
    <location>
        <begin position="1"/>
        <end position="29"/>
    </location>
</feature>
<dbReference type="AlphaFoldDB" id="A0A9P2G6F9"/>
<dbReference type="Gene3D" id="3.10.620.30">
    <property type="match status" value="1"/>
</dbReference>
<dbReference type="InterPro" id="IPR052557">
    <property type="entry name" value="CAP/Cytokinesis_protein"/>
</dbReference>
<keyword evidence="1" id="KW-0175">Coiled coil</keyword>
<comment type="caution">
    <text evidence="5">The sequence shown here is derived from an EMBL/GenBank/DDBJ whole genome shotgun (WGS) entry which is preliminary data.</text>
</comment>
<dbReference type="InterPro" id="IPR038765">
    <property type="entry name" value="Papain-like_cys_pep_sf"/>
</dbReference>
<evidence type="ECO:0000259" key="4">
    <source>
        <dbReference type="SMART" id="SM00460"/>
    </source>
</evidence>
<dbReference type="PANTHER" id="PTHR46333:SF2">
    <property type="entry name" value="CYTOKINESIS PROTEIN 3"/>
    <property type="match status" value="1"/>
</dbReference>
<feature type="region of interest" description="Disordered" evidence="2">
    <location>
        <begin position="142"/>
        <end position="543"/>
    </location>
</feature>
<dbReference type="InterPro" id="IPR046780">
    <property type="entry name" value="aBig_2"/>
</dbReference>
<evidence type="ECO:0000313" key="6">
    <source>
        <dbReference type="Proteomes" id="UP000006160"/>
    </source>
</evidence>
<evidence type="ECO:0000256" key="2">
    <source>
        <dbReference type="SAM" id="MobiDB-lite"/>
    </source>
</evidence>
<dbReference type="PANTHER" id="PTHR46333">
    <property type="entry name" value="CYTOKINESIS PROTEIN 3"/>
    <property type="match status" value="1"/>
</dbReference>
<feature type="domain" description="Transglutaminase-like" evidence="4">
    <location>
        <begin position="807"/>
        <end position="869"/>
    </location>
</feature>
<keyword evidence="3" id="KW-0732">Signal</keyword>
<evidence type="ECO:0000256" key="1">
    <source>
        <dbReference type="SAM" id="Coils"/>
    </source>
</evidence>
<dbReference type="RefSeq" id="WP_003375353.1">
    <property type="nucleotide sequence ID" value="NZ_ACSJ01000007.1"/>
</dbReference>